<dbReference type="GO" id="GO:0051536">
    <property type="term" value="F:iron-sulfur cluster binding"/>
    <property type="evidence" value="ECO:0007669"/>
    <property type="project" value="UniProtKB-KW"/>
</dbReference>
<keyword evidence="3" id="KW-0479">Metal-binding</keyword>
<dbReference type="InterPro" id="IPR036318">
    <property type="entry name" value="FAD-bd_PCMH-like_sf"/>
</dbReference>
<dbReference type="EMBL" id="ANHY01000005">
    <property type="protein sequence ID" value="EKV31777.1"/>
    <property type="molecule type" value="Genomic_DNA"/>
</dbReference>
<dbReference type="PANTHER" id="PTHR11748:SF119">
    <property type="entry name" value="D-2-HYDROXYGLUTARATE DEHYDROGENASE"/>
    <property type="match status" value="1"/>
</dbReference>
<dbReference type="InterPro" id="IPR017896">
    <property type="entry name" value="4Fe4S_Fe-S-bd"/>
</dbReference>
<keyword evidence="5" id="KW-0560">Oxidoreductase</keyword>
<dbReference type="SUPFAM" id="SSF46548">
    <property type="entry name" value="alpha-helical ferredoxin"/>
    <property type="match status" value="1"/>
</dbReference>
<keyword evidence="6" id="KW-0408">Iron</keyword>
<dbReference type="Gene3D" id="3.30.70.2740">
    <property type="match status" value="1"/>
</dbReference>
<evidence type="ECO:0000256" key="7">
    <source>
        <dbReference type="ARBA" id="ARBA00023014"/>
    </source>
</evidence>
<dbReference type="InterPro" id="IPR016164">
    <property type="entry name" value="FAD-linked_Oxase-like_C"/>
</dbReference>
<dbReference type="SUPFAM" id="SSF56176">
    <property type="entry name" value="FAD-binding/transporter-associated domain-like"/>
    <property type="match status" value="1"/>
</dbReference>
<evidence type="ECO:0000256" key="4">
    <source>
        <dbReference type="ARBA" id="ARBA00022827"/>
    </source>
</evidence>
<dbReference type="Pfam" id="PF02754">
    <property type="entry name" value="CCG"/>
    <property type="match status" value="2"/>
</dbReference>
<dbReference type="GO" id="GO:0046872">
    <property type="term" value="F:metal ion binding"/>
    <property type="evidence" value="ECO:0007669"/>
    <property type="project" value="UniProtKB-KW"/>
</dbReference>
<dbReference type="SUPFAM" id="SSF55103">
    <property type="entry name" value="FAD-linked oxidases, C-terminal domain"/>
    <property type="match status" value="1"/>
</dbReference>
<dbReference type="PROSITE" id="PS51387">
    <property type="entry name" value="FAD_PCMH"/>
    <property type="match status" value="1"/>
</dbReference>
<feature type="domain" description="FAD-binding PCMH-type" evidence="10">
    <location>
        <begin position="65"/>
        <end position="293"/>
    </location>
</feature>
<dbReference type="InterPro" id="IPR017900">
    <property type="entry name" value="4Fe4S_Fe_S_CS"/>
</dbReference>
<dbReference type="InterPro" id="IPR016166">
    <property type="entry name" value="FAD-bd_PCMH"/>
</dbReference>
<dbReference type="AlphaFoldDB" id="K9H2H5"/>
<feature type="region of interest" description="Disordered" evidence="8">
    <location>
        <begin position="1"/>
        <end position="26"/>
    </location>
</feature>
<evidence type="ECO:0000256" key="8">
    <source>
        <dbReference type="SAM" id="MobiDB-lite"/>
    </source>
</evidence>
<dbReference type="GO" id="GO:0008720">
    <property type="term" value="F:D-lactate dehydrogenase (NAD+) activity"/>
    <property type="evidence" value="ECO:0007669"/>
    <property type="project" value="TreeGrafter"/>
</dbReference>
<dbReference type="InterPro" id="IPR006094">
    <property type="entry name" value="Oxid_FAD_bind_N"/>
</dbReference>
<dbReference type="Gene3D" id="3.30.465.10">
    <property type="match status" value="1"/>
</dbReference>
<keyword evidence="4" id="KW-0274">FAD</keyword>
<dbReference type="Gene3D" id="1.10.1060.10">
    <property type="entry name" value="Alpha-helical ferredoxin"/>
    <property type="match status" value="1"/>
</dbReference>
<evidence type="ECO:0000259" key="10">
    <source>
        <dbReference type="PROSITE" id="PS51387"/>
    </source>
</evidence>
<evidence type="ECO:0000256" key="2">
    <source>
        <dbReference type="ARBA" id="ARBA00022630"/>
    </source>
</evidence>
<dbReference type="InterPro" id="IPR004113">
    <property type="entry name" value="FAD-bd_oxidored_4_C"/>
</dbReference>
<sequence>MSQFSPPNVSHEPGADPVPEGRHARGGATEVDVDALKRDLEAEVDGEVRFTNGDRALYATDASNYRQVPIGVVVPRTVDAIATAVTVCARHGAPIVHRGGGTALAGQTCNTAVVIDASKYCNRIVDIDWDAETAIVEPGIVLDELQQVVNPKNLRFGPDPSTHSRCTLGGMIGNNSCGVHSLAYGRTVDNVKALEIMTYDGLRMTVGETSAEEFDRIQAEGGRKADIYRQLKDIADANAERIRHVYPGIPRRVSGFNLNELLPENSFNVARALVGTESTCVTVLRAHLNLRFEPPHRVVLAAGFKDIFQAADLVPGITRFEPLGCEGIDQRLTEFMRLKCLHVEDLELLPDGCAWLLIPCGAADKDEAREKADAIHDWLKGQDAFTDGKVIEDRGEQGRLWKVREAGLGATAFVPGAARDTWPGWEDSAVPPEDLGNYLRDLFKLFDKYGYYASVYGHFGEGLIHTRIDFGLHDAEDAATFRRFMEDAAHMVVRHNGSLSGEHGDGQARGELLPIMYGQDLVDAFRAFKHAWDPRGKMNPGKVIDARPLDMDLRLGPRFHPPPEEKIDAQFTYPHSDHSFLRETMRCVGVGKCRNLHDGTMCPSYRATREEKHSTRGRAHMLQEMLQGDPLTHGWQEDAVWESLDLCLACKACKSECPVDVDMATYKAEFAYHYFKKNRRPRAAWSMGRIQDWAKLAAPAPWLANALSQTPGLNAAAKWIAGVHQARALPRFQKTFRARFNGNGSRPSDTKRQRVVLFADTFNDHFTPEALVAAAEVLEDAGFAVELPKRKVCCGRPLYDFGFLDQARKTLNDVMDSVDEAVRDGAYVVGLEPACMATFKDELGNLFEGDPRAERLAKATWLLPDFLARVADADGWNPPRLSGKALVHPHCNHRAIFGTGGEKQALSATGLEVEVLDSGCCGMAGSFGFEHDKYDVSQAILNDKLMPMIRGAGADRDGDGAPRLVVDGYSCREQLRQATGRLYPTVAEVLRDGLHQGRSNGNPPS</sequence>
<keyword evidence="2" id="KW-0285">Flavoprotein</keyword>
<dbReference type="PANTHER" id="PTHR11748">
    <property type="entry name" value="D-LACTATE DEHYDROGENASE"/>
    <property type="match status" value="1"/>
</dbReference>
<comment type="caution">
    <text evidence="11">The sequence shown here is derived from an EMBL/GenBank/DDBJ whole genome shotgun (WGS) entry which is preliminary data.</text>
</comment>
<gene>
    <name evidence="11" type="ORF">C882_3528</name>
</gene>
<dbReference type="InterPro" id="IPR016171">
    <property type="entry name" value="Vanillyl_alc_oxidase_C-sub2"/>
</dbReference>
<dbReference type="InterPro" id="IPR009051">
    <property type="entry name" value="Helical_ferredxn"/>
</dbReference>
<dbReference type="Pfam" id="PF13183">
    <property type="entry name" value="Fer4_8"/>
    <property type="match status" value="1"/>
</dbReference>
<dbReference type="PROSITE" id="PS00198">
    <property type="entry name" value="4FE4S_FER_1"/>
    <property type="match status" value="1"/>
</dbReference>
<dbReference type="PATRIC" id="fig|1238182.3.peg.1199"/>
<evidence type="ECO:0000256" key="3">
    <source>
        <dbReference type="ARBA" id="ARBA00022723"/>
    </source>
</evidence>
<dbReference type="GO" id="GO:0071949">
    <property type="term" value="F:FAD binding"/>
    <property type="evidence" value="ECO:0007669"/>
    <property type="project" value="InterPro"/>
</dbReference>
<dbReference type="Pfam" id="PF02913">
    <property type="entry name" value="FAD-oxidase_C"/>
    <property type="match status" value="1"/>
</dbReference>
<evidence type="ECO:0000259" key="9">
    <source>
        <dbReference type="PROSITE" id="PS51379"/>
    </source>
</evidence>
<accession>K9H2H5</accession>
<feature type="domain" description="4Fe-4S ferredoxin-type" evidence="9">
    <location>
        <begin position="637"/>
        <end position="667"/>
    </location>
</feature>
<dbReference type="eggNOG" id="COG0247">
    <property type="taxonomic scope" value="Bacteria"/>
</dbReference>
<protein>
    <submittedName>
        <fullName evidence="11">Lactate dehydrogenase like protein</fullName>
    </submittedName>
</protein>
<dbReference type="InterPro" id="IPR016169">
    <property type="entry name" value="FAD-bd_PCMH_sub2"/>
</dbReference>
<keyword evidence="7" id="KW-0411">Iron-sulfur</keyword>
<keyword evidence="12" id="KW-1185">Reference proteome</keyword>
<evidence type="ECO:0000256" key="1">
    <source>
        <dbReference type="ARBA" id="ARBA00001974"/>
    </source>
</evidence>
<evidence type="ECO:0000256" key="6">
    <source>
        <dbReference type="ARBA" id="ARBA00023004"/>
    </source>
</evidence>
<evidence type="ECO:0000256" key="5">
    <source>
        <dbReference type="ARBA" id="ARBA00023002"/>
    </source>
</evidence>
<dbReference type="InterPro" id="IPR004017">
    <property type="entry name" value="Cys_rich_dom"/>
</dbReference>
<evidence type="ECO:0000313" key="12">
    <source>
        <dbReference type="Proteomes" id="UP000009881"/>
    </source>
</evidence>
<organism evidence="11 12">
    <name type="scientific">Caenispirillum salinarum AK4</name>
    <dbReference type="NCBI Taxonomy" id="1238182"/>
    <lineage>
        <taxon>Bacteria</taxon>
        <taxon>Pseudomonadati</taxon>
        <taxon>Pseudomonadota</taxon>
        <taxon>Alphaproteobacteria</taxon>
        <taxon>Rhodospirillales</taxon>
        <taxon>Novispirillaceae</taxon>
        <taxon>Caenispirillum</taxon>
    </lineage>
</organism>
<name>K9H2H5_9PROT</name>
<dbReference type="Pfam" id="PF01565">
    <property type="entry name" value="FAD_binding_4"/>
    <property type="match status" value="1"/>
</dbReference>
<comment type="cofactor">
    <cofactor evidence="1">
        <name>FAD</name>
        <dbReference type="ChEBI" id="CHEBI:57692"/>
    </cofactor>
</comment>
<proteinExistence type="predicted"/>
<dbReference type="eggNOG" id="COG0277">
    <property type="taxonomic scope" value="Bacteria"/>
</dbReference>
<dbReference type="STRING" id="1238182.C882_3528"/>
<dbReference type="GO" id="GO:0004458">
    <property type="term" value="F:D-lactate dehydrogenase (cytochrome) activity"/>
    <property type="evidence" value="ECO:0007669"/>
    <property type="project" value="TreeGrafter"/>
</dbReference>
<dbReference type="Gene3D" id="1.10.45.10">
    <property type="entry name" value="Vanillyl-alcohol Oxidase, Chain A, domain 4"/>
    <property type="match status" value="1"/>
</dbReference>
<dbReference type="Proteomes" id="UP000009881">
    <property type="component" value="Unassembled WGS sequence"/>
</dbReference>
<dbReference type="RefSeq" id="WP_009539646.1">
    <property type="nucleotide sequence ID" value="NZ_ANHY01000005.1"/>
</dbReference>
<dbReference type="GO" id="GO:1903457">
    <property type="term" value="P:lactate catabolic process"/>
    <property type="evidence" value="ECO:0007669"/>
    <property type="project" value="TreeGrafter"/>
</dbReference>
<dbReference type="PROSITE" id="PS51379">
    <property type="entry name" value="4FE4S_FER_2"/>
    <property type="match status" value="1"/>
</dbReference>
<evidence type="ECO:0000313" key="11">
    <source>
        <dbReference type="EMBL" id="EKV31777.1"/>
    </source>
</evidence>
<reference evidence="11 12" key="1">
    <citation type="journal article" date="2013" name="Genome Announc.">
        <title>Draft Genome Sequence of an Alphaproteobacterium, Caenispirillum salinarum AK4(T), Isolated from a Solar Saltern.</title>
        <authorList>
            <person name="Khatri I."/>
            <person name="Singh A."/>
            <person name="Korpole S."/>
            <person name="Pinnaka A.K."/>
            <person name="Subramanian S."/>
        </authorList>
    </citation>
    <scope>NUCLEOTIDE SEQUENCE [LARGE SCALE GENOMIC DNA]</scope>
    <source>
        <strain evidence="11 12">AK4</strain>
    </source>
</reference>